<evidence type="ECO:0000259" key="11">
    <source>
        <dbReference type="PROSITE" id="PS51192"/>
    </source>
</evidence>
<dbReference type="Pfam" id="PF00271">
    <property type="entry name" value="Helicase_C"/>
    <property type="match status" value="1"/>
</dbReference>
<keyword evidence="2 9" id="KW-0547">Nucleotide-binding</keyword>
<dbReference type="Pfam" id="PF00270">
    <property type="entry name" value="DEAD"/>
    <property type="match status" value="1"/>
</dbReference>
<name>A0A2P6V6R0_9CHLO</name>
<dbReference type="InterPro" id="IPR050079">
    <property type="entry name" value="DEAD_box_RNA_helicase"/>
</dbReference>
<evidence type="ECO:0000256" key="8">
    <source>
        <dbReference type="ARBA" id="ARBA00024350"/>
    </source>
</evidence>
<dbReference type="GO" id="GO:0005524">
    <property type="term" value="F:ATP binding"/>
    <property type="evidence" value="ECO:0007669"/>
    <property type="project" value="UniProtKB-KW"/>
</dbReference>
<evidence type="ECO:0000256" key="1">
    <source>
        <dbReference type="ARBA" id="ARBA00004123"/>
    </source>
</evidence>
<evidence type="ECO:0000256" key="5">
    <source>
        <dbReference type="ARBA" id="ARBA00022840"/>
    </source>
</evidence>
<dbReference type="InterPro" id="IPR000629">
    <property type="entry name" value="RNA-helicase_DEAD-box_CS"/>
</dbReference>
<dbReference type="GO" id="GO:0016787">
    <property type="term" value="F:hydrolase activity"/>
    <property type="evidence" value="ECO:0007669"/>
    <property type="project" value="UniProtKB-KW"/>
</dbReference>
<evidence type="ECO:0000259" key="12">
    <source>
        <dbReference type="PROSITE" id="PS51194"/>
    </source>
</evidence>
<keyword evidence="5 9" id="KW-0067">ATP-binding</keyword>
<proteinExistence type="inferred from homology"/>
<dbReference type="InterPro" id="IPR044765">
    <property type="entry name" value="DDX47/Rrp3_DEADc"/>
</dbReference>
<feature type="region of interest" description="Disordered" evidence="10">
    <location>
        <begin position="405"/>
        <end position="475"/>
    </location>
</feature>
<keyword evidence="7" id="KW-0539">Nucleus</keyword>
<comment type="similarity">
    <text evidence="8">Belongs to the DEAD box helicase family. DDX47/RRP3 subfamily.</text>
</comment>
<keyword evidence="6" id="KW-0694">RNA-binding</keyword>
<dbReference type="PANTHER" id="PTHR47959:SF24">
    <property type="entry name" value="ATP-DEPENDENT RNA HELICASE"/>
    <property type="match status" value="1"/>
</dbReference>
<comment type="caution">
    <text evidence="13">The sequence shown here is derived from an EMBL/GenBank/DDBJ whole genome shotgun (WGS) entry which is preliminary data.</text>
</comment>
<sequence length="475" mass="50693">MAPAGKQLSGEEHAKAVAAFQKLGVCEQLAEAAAALGWKSPSHIQEQAVPMVLQDKDVIGLAQTGSGKTGAFALPILQHLLDKPQVLAALVLSPTRELAIQIAEQFEALGAGIGVKCAVLVGGIDMMAQAISLAKRPHVVVGTPGRVVDHLSNTKGFSLKGLRHLVLDEADRLLNMDFEQEIDQILKVIPKERRTQLFSATMTSKVAKLQRACLRDPVKVEVASKYSTVDTLRQQYMFVPAKHKDCYLTFLLTELAGSTSIIFTRTCDSTRKVALILRNLGFGAVPIHGQMSQPKRLGALNKFKAGERSILIATDVASRGLDIPSVDVVINYDVPTNSKDYVHRVGRTARAGRSGRSVTIVTQYDVELYQKIEALIGLTMEPYPAEQEAVLLLLERVSEAQRIATMQMKESDKGKKGKRNRDGDDDSHHRGMGAGGGSGGGFKSGGGGRGGRGGGGGRGRGGGSGGGGGFKRQAR</sequence>
<evidence type="ECO:0000256" key="4">
    <source>
        <dbReference type="ARBA" id="ARBA00022806"/>
    </source>
</evidence>
<evidence type="ECO:0000256" key="3">
    <source>
        <dbReference type="ARBA" id="ARBA00022801"/>
    </source>
</evidence>
<dbReference type="SMART" id="SM00490">
    <property type="entry name" value="HELICc"/>
    <property type="match status" value="1"/>
</dbReference>
<dbReference type="GO" id="GO:0003724">
    <property type="term" value="F:RNA helicase activity"/>
    <property type="evidence" value="ECO:0007669"/>
    <property type="project" value="TreeGrafter"/>
</dbReference>
<protein>
    <submittedName>
        <fullName evidence="13">DEAD-box ATP-dependent RNA helicase 10</fullName>
    </submittedName>
</protein>
<gene>
    <name evidence="13" type="ORF">C2E20_6721</name>
</gene>
<dbReference type="GO" id="GO:0003723">
    <property type="term" value="F:RNA binding"/>
    <property type="evidence" value="ECO:0007669"/>
    <property type="project" value="UniProtKB-KW"/>
</dbReference>
<dbReference type="InterPro" id="IPR001650">
    <property type="entry name" value="Helicase_C-like"/>
</dbReference>
<dbReference type="InterPro" id="IPR011545">
    <property type="entry name" value="DEAD/DEAH_box_helicase_dom"/>
</dbReference>
<dbReference type="InterPro" id="IPR027417">
    <property type="entry name" value="P-loop_NTPase"/>
</dbReference>
<dbReference type="PROSITE" id="PS51192">
    <property type="entry name" value="HELICASE_ATP_BIND_1"/>
    <property type="match status" value="1"/>
</dbReference>
<dbReference type="STRING" id="554055.A0A2P6V6R0"/>
<evidence type="ECO:0000313" key="14">
    <source>
        <dbReference type="Proteomes" id="UP000239649"/>
    </source>
</evidence>
<evidence type="ECO:0000256" key="6">
    <source>
        <dbReference type="ARBA" id="ARBA00022884"/>
    </source>
</evidence>
<keyword evidence="3 9" id="KW-0378">Hydrolase</keyword>
<dbReference type="CDD" id="cd17954">
    <property type="entry name" value="DEADc_DDX47"/>
    <property type="match status" value="1"/>
</dbReference>
<evidence type="ECO:0000256" key="9">
    <source>
        <dbReference type="RuleBase" id="RU000492"/>
    </source>
</evidence>
<dbReference type="SUPFAM" id="SSF52540">
    <property type="entry name" value="P-loop containing nucleoside triphosphate hydrolases"/>
    <property type="match status" value="1"/>
</dbReference>
<keyword evidence="4 9" id="KW-0347">Helicase</keyword>
<dbReference type="AlphaFoldDB" id="A0A2P6V6R0"/>
<dbReference type="Gene3D" id="3.40.50.300">
    <property type="entry name" value="P-loop containing nucleotide triphosphate hydrolases"/>
    <property type="match status" value="2"/>
</dbReference>
<feature type="domain" description="Helicase C-terminal" evidence="12">
    <location>
        <begin position="247"/>
        <end position="391"/>
    </location>
</feature>
<reference evidence="13 14" key="1">
    <citation type="journal article" date="2018" name="Plant J.">
        <title>Genome sequences of Chlorella sorokiniana UTEX 1602 and Micractinium conductrix SAG 241.80: implications to maltose excretion by a green alga.</title>
        <authorList>
            <person name="Arriola M.B."/>
            <person name="Velmurugan N."/>
            <person name="Zhang Y."/>
            <person name="Plunkett M.H."/>
            <person name="Hondzo H."/>
            <person name="Barney B.M."/>
        </authorList>
    </citation>
    <scope>NUCLEOTIDE SEQUENCE [LARGE SCALE GENOMIC DNA]</scope>
    <source>
        <strain evidence="13 14">SAG 241.80</strain>
    </source>
</reference>
<dbReference type="GO" id="GO:0005634">
    <property type="term" value="C:nucleus"/>
    <property type="evidence" value="ECO:0007669"/>
    <property type="project" value="UniProtKB-SubCell"/>
</dbReference>
<evidence type="ECO:0000256" key="2">
    <source>
        <dbReference type="ARBA" id="ARBA00022741"/>
    </source>
</evidence>
<evidence type="ECO:0000256" key="10">
    <source>
        <dbReference type="SAM" id="MobiDB-lite"/>
    </source>
</evidence>
<keyword evidence="14" id="KW-1185">Reference proteome</keyword>
<dbReference type="SMART" id="SM00487">
    <property type="entry name" value="DEXDc"/>
    <property type="match status" value="1"/>
</dbReference>
<dbReference type="PANTHER" id="PTHR47959">
    <property type="entry name" value="ATP-DEPENDENT RNA HELICASE RHLE-RELATED"/>
    <property type="match status" value="1"/>
</dbReference>
<dbReference type="InterPro" id="IPR014001">
    <property type="entry name" value="Helicase_ATP-bd"/>
</dbReference>
<dbReference type="PROSITE" id="PS51194">
    <property type="entry name" value="HELICASE_CTER"/>
    <property type="match status" value="1"/>
</dbReference>
<dbReference type="CDD" id="cd18787">
    <property type="entry name" value="SF2_C_DEAD"/>
    <property type="match status" value="1"/>
</dbReference>
<dbReference type="Proteomes" id="UP000239649">
    <property type="component" value="Unassembled WGS sequence"/>
</dbReference>
<accession>A0A2P6V6R0</accession>
<dbReference type="GO" id="GO:0005829">
    <property type="term" value="C:cytosol"/>
    <property type="evidence" value="ECO:0007669"/>
    <property type="project" value="TreeGrafter"/>
</dbReference>
<feature type="compositionally biased region" description="Gly residues" evidence="10">
    <location>
        <begin position="432"/>
        <end position="475"/>
    </location>
</feature>
<feature type="compositionally biased region" description="Basic and acidic residues" evidence="10">
    <location>
        <begin position="409"/>
        <end position="429"/>
    </location>
</feature>
<dbReference type="PROSITE" id="PS00039">
    <property type="entry name" value="DEAD_ATP_HELICASE"/>
    <property type="match status" value="1"/>
</dbReference>
<evidence type="ECO:0000313" key="13">
    <source>
        <dbReference type="EMBL" id="PSC69776.1"/>
    </source>
</evidence>
<organism evidence="13 14">
    <name type="scientific">Micractinium conductrix</name>
    <dbReference type="NCBI Taxonomy" id="554055"/>
    <lineage>
        <taxon>Eukaryota</taxon>
        <taxon>Viridiplantae</taxon>
        <taxon>Chlorophyta</taxon>
        <taxon>core chlorophytes</taxon>
        <taxon>Trebouxiophyceae</taxon>
        <taxon>Chlorellales</taxon>
        <taxon>Chlorellaceae</taxon>
        <taxon>Chlorella clade</taxon>
        <taxon>Micractinium</taxon>
    </lineage>
</organism>
<dbReference type="OrthoDB" id="10261904at2759"/>
<evidence type="ECO:0000256" key="7">
    <source>
        <dbReference type="ARBA" id="ARBA00023242"/>
    </source>
</evidence>
<comment type="subcellular location">
    <subcellularLocation>
        <location evidence="1">Nucleus</location>
    </subcellularLocation>
</comment>
<feature type="domain" description="Helicase ATP-binding" evidence="11">
    <location>
        <begin position="49"/>
        <end position="220"/>
    </location>
</feature>
<dbReference type="EMBL" id="LHPF02000024">
    <property type="protein sequence ID" value="PSC69776.1"/>
    <property type="molecule type" value="Genomic_DNA"/>
</dbReference>